<feature type="domain" description="HTH araC/xylS-type" evidence="5">
    <location>
        <begin position="177"/>
        <end position="274"/>
    </location>
</feature>
<dbReference type="RefSeq" id="WP_346124911.1">
    <property type="nucleotide sequence ID" value="NZ_BAAAXC010000015.1"/>
</dbReference>
<dbReference type="Gene3D" id="1.10.10.60">
    <property type="entry name" value="Homeodomain-like"/>
    <property type="match status" value="2"/>
</dbReference>
<proteinExistence type="predicted"/>
<dbReference type="InterPro" id="IPR050204">
    <property type="entry name" value="AraC_XylS_family_regulators"/>
</dbReference>
<keyword evidence="7" id="KW-1185">Reference proteome</keyword>
<dbReference type="PROSITE" id="PS01124">
    <property type="entry name" value="HTH_ARAC_FAMILY_2"/>
    <property type="match status" value="1"/>
</dbReference>
<protein>
    <submittedName>
        <fullName evidence="6">AraC family transcriptional regulator</fullName>
    </submittedName>
</protein>
<dbReference type="InterPro" id="IPR020449">
    <property type="entry name" value="Tscrpt_reg_AraC-type_HTH"/>
</dbReference>
<evidence type="ECO:0000256" key="2">
    <source>
        <dbReference type="ARBA" id="ARBA00023125"/>
    </source>
</evidence>
<dbReference type="SMART" id="SM00342">
    <property type="entry name" value="HTH_ARAC"/>
    <property type="match status" value="1"/>
</dbReference>
<dbReference type="Pfam" id="PF12833">
    <property type="entry name" value="HTH_18"/>
    <property type="match status" value="1"/>
</dbReference>
<evidence type="ECO:0000256" key="3">
    <source>
        <dbReference type="ARBA" id="ARBA00023159"/>
    </source>
</evidence>
<evidence type="ECO:0000259" key="5">
    <source>
        <dbReference type="PROSITE" id="PS01124"/>
    </source>
</evidence>
<dbReference type="InterPro" id="IPR018062">
    <property type="entry name" value="HTH_AraC-typ_CS"/>
</dbReference>
<keyword evidence="2" id="KW-0238">DNA-binding</keyword>
<dbReference type="Gene3D" id="2.60.120.280">
    <property type="entry name" value="Regulatory protein AraC"/>
    <property type="match status" value="1"/>
</dbReference>
<name>A0ABV5Q655_9ACTN</name>
<dbReference type="InterPro" id="IPR003313">
    <property type="entry name" value="AraC-bd"/>
</dbReference>
<dbReference type="InterPro" id="IPR018060">
    <property type="entry name" value="HTH_AraC"/>
</dbReference>
<dbReference type="InterPro" id="IPR037923">
    <property type="entry name" value="HTH-like"/>
</dbReference>
<accession>A0ABV5Q655</accession>
<dbReference type="PROSITE" id="PS00041">
    <property type="entry name" value="HTH_ARAC_FAMILY_1"/>
    <property type="match status" value="1"/>
</dbReference>
<keyword evidence="4" id="KW-0804">Transcription</keyword>
<dbReference type="PANTHER" id="PTHR46796">
    <property type="entry name" value="HTH-TYPE TRANSCRIPTIONAL ACTIVATOR RHAS-RELATED"/>
    <property type="match status" value="1"/>
</dbReference>
<dbReference type="SUPFAM" id="SSF51215">
    <property type="entry name" value="Regulatory protein AraC"/>
    <property type="match status" value="1"/>
</dbReference>
<sequence>MESAAYYRTPPGAVRALGIAVTGAGRILGQPEPLGDRVLNCYAGVFVIQGSGFLELHGGTGRHEVQPGTFFWLPPGVRHSYGPSAGGWDEYWVLFEGAAAARYAELGYLGTARPVVEPTEPAETHTLCIRLLELLARPESLDCHVAAASSLHALITAVGTGRRRSTDPGRARNDLGKRALELLDGAEGPVRISEIAHQLAVSRDSLAVAVRRVTGSTPTVYLMRRRLDRAKALLADTDLPVALIARKVGYPDPAYFTRLFTRHVGVAPSAFRGQQKR</sequence>
<gene>
    <name evidence="6" type="ORF">ACFFRN_27005</name>
</gene>
<evidence type="ECO:0000313" key="7">
    <source>
        <dbReference type="Proteomes" id="UP001589646"/>
    </source>
</evidence>
<evidence type="ECO:0000313" key="6">
    <source>
        <dbReference type="EMBL" id="MFB9530266.1"/>
    </source>
</evidence>
<dbReference type="Proteomes" id="UP001589646">
    <property type="component" value="Unassembled WGS sequence"/>
</dbReference>
<keyword evidence="1" id="KW-0805">Transcription regulation</keyword>
<dbReference type="InterPro" id="IPR009057">
    <property type="entry name" value="Homeodomain-like_sf"/>
</dbReference>
<comment type="caution">
    <text evidence="6">The sequence shown here is derived from an EMBL/GenBank/DDBJ whole genome shotgun (WGS) entry which is preliminary data.</text>
</comment>
<dbReference type="Pfam" id="PF02311">
    <property type="entry name" value="AraC_binding"/>
    <property type="match status" value="1"/>
</dbReference>
<keyword evidence="3" id="KW-0010">Activator</keyword>
<reference evidence="6 7" key="1">
    <citation type="submission" date="2024-09" db="EMBL/GenBank/DDBJ databases">
        <authorList>
            <person name="Sun Q."/>
            <person name="Mori K."/>
        </authorList>
    </citation>
    <scope>NUCLEOTIDE SEQUENCE [LARGE SCALE GENOMIC DNA]</scope>
    <source>
        <strain evidence="6 7">JCM 3323</strain>
    </source>
</reference>
<evidence type="ECO:0000256" key="1">
    <source>
        <dbReference type="ARBA" id="ARBA00023015"/>
    </source>
</evidence>
<dbReference type="SUPFAM" id="SSF46689">
    <property type="entry name" value="Homeodomain-like"/>
    <property type="match status" value="1"/>
</dbReference>
<organism evidence="6 7">
    <name type="scientific">Nonomuraea roseola</name>
    <dbReference type="NCBI Taxonomy" id="46179"/>
    <lineage>
        <taxon>Bacteria</taxon>
        <taxon>Bacillati</taxon>
        <taxon>Actinomycetota</taxon>
        <taxon>Actinomycetes</taxon>
        <taxon>Streptosporangiales</taxon>
        <taxon>Streptosporangiaceae</taxon>
        <taxon>Nonomuraea</taxon>
    </lineage>
</organism>
<evidence type="ECO:0000256" key="4">
    <source>
        <dbReference type="ARBA" id="ARBA00023163"/>
    </source>
</evidence>
<dbReference type="EMBL" id="JBHMCE010000008">
    <property type="protein sequence ID" value="MFB9530266.1"/>
    <property type="molecule type" value="Genomic_DNA"/>
</dbReference>
<dbReference type="PRINTS" id="PR00032">
    <property type="entry name" value="HTHARAC"/>
</dbReference>